<feature type="transmembrane region" description="Helical" evidence="8">
    <location>
        <begin position="146"/>
        <end position="162"/>
    </location>
</feature>
<protein>
    <submittedName>
        <fullName evidence="10">Dolichyl-phosphate-mannose-protein mannosyltransferase</fullName>
    </submittedName>
</protein>
<name>A0A7Z7AYW8_9EURY</name>
<evidence type="ECO:0000256" key="8">
    <source>
        <dbReference type="SAM" id="Phobius"/>
    </source>
</evidence>
<evidence type="ECO:0000256" key="1">
    <source>
        <dbReference type="ARBA" id="ARBA00004651"/>
    </source>
</evidence>
<dbReference type="Pfam" id="PF13231">
    <property type="entry name" value="PMT_2"/>
    <property type="match status" value="1"/>
</dbReference>
<dbReference type="RefSeq" id="WP_091709125.1">
    <property type="nucleotide sequence ID" value="NZ_FNCA01000002.1"/>
</dbReference>
<keyword evidence="5 8" id="KW-0812">Transmembrane</keyword>
<dbReference type="PANTHER" id="PTHR33908:SF11">
    <property type="entry name" value="MEMBRANE PROTEIN"/>
    <property type="match status" value="1"/>
</dbReference>
<dbReference type="GO" id="GO:0016763">
    <property type="term" value="F:pentosyltransferase activity"/>
    <property type="evidence" value="ECO:0007669"/>
    <property type="project" value="TreeGrafter"/>
</dbReference>
<dbReference type="InterPro" id="IPR038731">
    <property type="entry name" value="RgtA/B/C-like"/>
</dbReference>
<feature type="transmembrane region" description="Helical" evidence="8">
    <location>
        <begin position="40"/>
        <end position="61"/>
    </location>
</feature>
<proteinExistence type="predicted"/>
<gene>
    <name evidence="10" type="ORF">SAMN04488589_0958</name>
</gene>
<evidence type="ECO:0000256" key="3">
    <source>
        <dbReference type="ARBA" id="ARBA00022676"/>
    </source>
</evidence>
<dbReference type="Proteomes" id="UP000199259">
    <property type="component" value="Unassembled WGS sequence"/>
</dbReference>
<organism evidence="10 11">
    <name type="scientific">Methanolobus vulcani</name>
    <dbReference type="NCBI Taxonomy" id="38026"/>
    <lineage>
        <taxon>Archaea</taxon>
        <taxon>Methanobacteriati</taxon>
        <taxon>Methanobacteriota</taxon>
        <taxon>Stenosarchaea group</taxon>
        <taxon>Methanomicrobia</taxon>
        <taxon>Methanosarcinales</taxon>
        <taxon>Methanosarcinaceae</taxon>
        <taxon>Methanolobus</taxon>
    </lineage>
</organism>
<keyword evidence="4 10" id="KW-0808">Transferase</keyword>
<evidence type="ECO:0000256" key="6">
    <source>
        <dbReference type="ARBA" id="ARBA00022989"/>
    </source>
</evidence>
<feature type="transmembrane region" description="Helical" evidence="8">
    <location>
        <begin position="248"/>
        <end position="267"/>
    </location>
</feature>
<evidence type="ECO:0000256" key="5">
    <source>
        <dbReference type="ARBA" id="ARBA00022692"/>
    </source>
</evidence>
<keyword evidence="7 8" id="KW-0472">Membrane</keyword>
<evidence type="ECO:0000313" key="11">
    <source>
        <dbReference type="Proteomes" id="UP000199259"/>
    </source>
</evidence>
<keyword evidence="11" id="KW-1185">Reference proteome</keyword>
<feature type="transmembrane region" description="Helical" evidence="8">
    <location>
        <begin position="303"/>
        <end position="321"/>
    </location>
</feature>
<evidence type="ECO:0000256" key="7">
    <source>
        <dbReference type="ARBA" id="ARBA00023136"/>
    </source>
</evidence>
<dbReference type="InterPro" id="IPR050297">
    <property type="entry name" value="LipidA_mod_glycosyltrf_83"/>
</dbReference>
<accession>A0A7Z7AYW8</accession>
<reference evidence="10 11" key="1">
    <citation type="submission" date="2016-10" db="EMBL/GenBank/DDBJ databases">
        <authorList>
            <person name="Varghese N."/>
            <person name="Submissions S."/>
        </authorList>
    </citation>
    <scope>NUCLEOTIDE SEQUENCE [LARGE SCALE GENOMIC DNA]</scope>
    <source>
        <strain evidence="10 11">PL 12/M</strain>
    </source>
</reference>
<comment type="caution">
    <text evidence="10">The sequence shown here is derived from an EMBL/GenBank/DDBJ whole genome shotgun (WGS) entry which is preliminary data.</text>
</comment>
<dbReference type="GO" id="GO:0008610">
    <property type="term" value="P:lipid biosynthetic process"/>
    <property type="evidence" value="ECO:0007669"/>
    <property type="project" value="UniProtKB-ARBA"/>
</dbReference>
<dbReference type="OrthoDB" id="114973at2157"/>
<evidence type="ECO:0000313" key="10">
    <source>
        <dbReference type="EMBL" id="SDF58555.1"/>
    </source>
</evidence>
<dbReference type="GO" id="GO:0005886">
    <property type="term" value="C:plasma membrane"/>
    <property type="evidence" value="ECO:0007669"/>
    <property type="project" value="UniProtKB-SubCell"/>
</dbReference>
<dbReference type="PANTHER" id="PTHR33908">
    <property type="entry name" value="MANNOSYLTRANSFERASE YKCB-RELATED"/>
    <property type="match status" value="1"/>
</dbReference>
<feature type="domain" description="Glycosyltransferase RgtA/B/C/D-like" evidence="9">
    <location>
        <begin position="97"/>
        <end position="238"/>
    </location>
</feature>
<evidence type="ECO:0000259" key="9">
    <source>
        <dbReference type="Pfam" id="PF13231"/>
    </source>
</evidence>
<dbReference type="EMBL" id="FNCA01000002">
    <property type="protein sequence ID" value="SDF58555.1"/>
    <property type="molecule type" value="Genomic_DNA"/>
</dbReference>
<feature type="transmembrane region" description="Helical" evidence="8">
    <location>
        <begin position="116"/>
        <end position="134"/>
    </location>
</feature>
<dbReference type="AlphaFoldDB" id="A0A7Z7AYW8"/>
<keyword evidence="3 10" id="KW-0328">Glycosyltransferase</keyword>
<feature type="transmembrane region" description="Helical" evidence="8">
    <location>
        <begin position="392"/>
        <end position="417"/>
    </location>
</feature>
<sequence length="524" mass="59808">MVDIMSKKSKRKSNNAALSNINGAENSALSLKNNDLFSKINFNPSLLILLFVTLLGAYLRLHALGSESIWLDEASTFRMSNVDSISSVWANAIQDRHPPLHFLIIHFITLFSTSEFWIRFPSAVFGILSIPAIYLTAESLFRKREGIISAFILSISVFHIFYSQEARMYSQMMFFSLLTIYFLYRSSIENKKWLWMSFSVSSALAFYSFYYTIFVLIPIGIFYLTMQLKNSFKEKKIVISDIGNVKQFALSIIVFLVLISPLIVPFISQSISRTSDTPTWGMSQSFSFFSSILQQFSIAGTGYYLFLLFFLIGSIFMIKNIDQRDQSLLLGLLFILPFVASFILAGKMPFSSRYLLFILPVYFIVISRGITGVADFLFKLDTGSSKRNETNVMNLSFVVFVLFILLVLSFSSMSMYYSNPQKNDWRSTVDYLNEVSSPGDVIVFLPGYMTQPFKYYYDSDDRIIESASNSEALININSKYDSKIWYVITWDISAANPEGDALAWLNENAVMVNQITGIYIMTNR</sequence>
<feature type="transmembrane region" description="Helical" evidence="8">
    <location>
        <begin position="204"/>
        <end position="228"/>
    </location>
</feature>
<comment type="subcellular location">
    <subcellularLocation>
        <location evidence="1">Cell membrane</location>
        <topology evidence="1">Multi-pass membrane protein</topology>
    </subcellularLocation>
</comment>
<keyword evidence="6 8" id="KW-1133">Transmembrane helix</keyword>
<feature type="transmembrane region" description="Helical" evidence="8">
    <location>
        <begin position="328"/>
        <end position="348"/>
    </location>
</feature>
<feature type="transmembrane region" description="Helical" evidence="8">
    <location>
        <begin position="354"/>
        <end position="380"/>
    </location>
</feature>
<evidence type="ECO:0000256" key="2">
    <source>
        <dbReference type="ARBA" id="ARBA00022475"/>
    </source>
</evidence>
<evidence type="ECO:0000256" key="4">
    <source>
        <dbReference type="ARBA" id="ARBA00022679"/>
    </source>
</evidence>
<keyword evidence="2" id="KW-1003">Cell membrane</keyword>